<gene>
    <name evidence="5" type="ORF">D3Y59_15230</name>
</gene>
<evidence type="ECO:0000313" key="5">
    <source>
        <dbReference type="EMBL" id="AYA38275.1"/>
    </source>
</evidence>
<dbReference type="Gene3D" id="1.25.40.10">
    <property type="entry name" value="Tetratricopeptide repeat domain"/>
    <property type="match status" value="3"/>
</dbReference>
<dbReference type="InterPro" id="IPR011990">
    <property type="entry name" value="TPR-like_helical_dom_sf"/>
</dbReference>
<accession>A0A3B7R2N7</accession>
<dbReference type="Pfam" id="PF13432">
    <property type="entry name" value="TPR_16"/>
    <property type="match status" value="3"/>
</dbReference>
<keyword evidence="6" id="KW-1185">Reference proteome</keyword>
<keyword evidence="4" id="KW-0732">Signal</keyword>
<protein>
    <submittedName>
        <fullName evidence="5">Tetratricopeptide repeat protein</fullName>
    </submittedName>
</protein>
<dbReference type="AlphaFoldDB" id="A0A3B7R2N7"/>
<evidence type="ECO:0000256" key="4">
    <source>
        <dbReference type="SAM" id="SignalP"/>
    </source>
</evidence>
<sequence length="537" mass="59492">MNNKPWKLTLLAAFSLAGTAAFAQNVQSAQKAIQLERYSEAKRTLLPQANTNFEAAFELGRLYQKQEKTDSAAYYFNLASNDPKSPMARVSAGRAYLAQGKKADAEAQFEAAAKMSKNKDAKVLAAIGQAYAESDVKDSQKGIDYLNQALKLNKKDDPAMLVALGDIYEKRENGGGEAMTAYDRALSADPNYLPAYYRKGRLNVRARNGKDALANFQKVTSIDPNFAPVYREMADMYYYAGQYDQASQTMKKYTDMSEKSPNTQATYAAFLYLNKKYPEALTQIQEVLAKDPTNVTMNRLLAYSLFESGQNDQAVAAMDKYMKMVPQDKILTEDYVYQGKILTKAGRSDEGIAIIERAIKADPSKASELQNDLASAYLLKKDYPKAIAVYKAKMAGGAQLTDQVRLANVYSLNKQYQQSDSLLNIVITARPTYAPGYLLRAQANANLDPDTKQGLAKPHYEKYIELAKADPEKNKTGLAEAYRYLGYYHYQKGDKQASLPFWQQALALNPGDAQATAAINDISGKGKTATKAPVKKK</sequence>
<dbReference type="InterPro" id="IPR013105">
    <property type="entry name" value="TPR_2"/>
</dbReference>
<evidence type="ECO:0000256" key="2">
    <source>
        <dbReference type="ARBA" id="ARBA00022803"/>
    </source>
</evidence>
<feature type="signal peptide" evidence="4">
    <location>
        <begin position="1"/>
        <end position="23"/>
    </location>
</feature>
<dbReference type="RefSeq" id="WP_119445825.1">
    <property type="nucleotide sequence ID" value="NZ_CP032317.1"/>
</dbReference>
<keyword evidence="1" id="KW-0677">Repeat</keyword>
<dbReference type="KEGG" id="hyh:D3Y59_15230"/>
<feature type="repeat" description="TPR" evidence="3">
    <location>
        <begin position="227"/>
        <end position="260"/>
    </location>
</feature>
<organism evidence="5 6">
    <name type="scientific">Hymenobacter oligotrophus</name>
    <dbReference type="NCBI Taxonomy" id="2319843"/>
    <lineage>
        <taxon>Bacteria</taxon>
        <taxon>Pseudomonadati</taxon>
        <taxon>Bacteroidota</taxon>
        <taxon>Cytophagia</taxon>
        <taxon>Cytophagales</taxon>
        <taxon>Hymenobacteraceae</taxon>
        <taxon>Hymenobacter</taxon>
    </lineage>
</organism>
<feature type="chain" id="PRO_5017808282" evidence="4">
    <location>
        <begin position="24"/>
        <end position="537"/>
    </location>
</feature>
<evidence type="ECO:0000256" key="3">
    <source>
        <dbReference type="PROSITE-ProRule" id="PRU00339"/>
    </source>
</evidence>
<dbReference type="EMBL" id="CP032317">
    <property type="protein sequence ID" value="AYA38275.1"/>
    <property type="molecule type" value="Genomic_DNA"/>
</dbReference>
<evidence type="ECO:0000313" key="6">
    <source>
        <dbReference type="Proteomes" id="UP000262802"/>
    </source>
</evidence>
<dbReference type="InterPro" id="IPR019734">
    <property type="entry name" value="TPR_rpt"/>
</dbReference>
<dbReference type="PANTHER" id="PTHR12558">
    <property type="entry name" value="CELL DIVISION CYCLE 16,23,27"/>
    <property type="match status" value="1"/>
</dbReference>
<dbReference type="Pfam" id="PF14559">
    <property type="entry name" value="TPR_19"/>
    <property type="match status" value="2"/>
</dbReference>
<reference evidence="5 6" key="1">
    <citation type="submission" date="2018-09" db="EMBL/GenBank/DDBJ databases">
        <title>Hymenobacter medium sp. nov., isolated from R2A medium.</title>
        <authorList>
            <person name="Yingchao G."/>
        </authorList>
    </citation>
    <scope>NUCLEOTIDE SEQUENCE [LARGE SCALE GENOMIC DNA]</scope>
    <source>
        <strain evidence="6">sh-6</strain>
    </source>
</reference>
<dbReference type="Proteomes" id="UP000262802">
    <property type="component" value="Chromosome"/>
</dbReference>
<dbReference type="SMART" id="SM00028">
    <property type="entry name" value="TPR"/>
    <property type="match status" value="10"/>
</dbReference>
<proteinExistence type="predicted"/>
<dbReference type="OrthoDB" id="638548at2"/>
<dbReference type="SUPFAM" id="SSF48452">
    <property type="entry name" value="TPR-like"/>
    <property type="match status" value="3"/>
</dbReference>
<dbReference type="Pfam" id="PF07719">
    <property type="entry name" value="TPR_2"/>
    <property type="match status" value="1"/>
</dbReference>
<feature type="repeat" description="TPR" evidence="3">
    <location>
        <begin position="332"/>
        <end position="365"/>
    </location>
</feature>
<feature type="repeat" description="TPR" evidence="3">
    <location>
        <begin position="479"/>
        <end position="512"/>
    </location>
</feature>
<dbReference type="PANTHER" id="PTHR12558:SF33">
    <property type="entry name" value="BLL7664 PROTEIN"/>
    <property type="match status" value="1"/>
</dbReference>
<feature type="repeat" description="TPR" evidence="3">
    <location>
        <begin position="193"/>
        <end position="226"/>
    </location>
</feature>
<name>A0A3B7R2N7_9BACT</name>
<keyword evidence="2 3" id="KW-0802">TPR repeat</keyword>
<evidence type="ECO:0000256" key="1">
    <source>
        <dbReference type="ARBA" id="ARBA00022737"/>
    </source>
</evidence>
<dbReference type="PROSITE" id="PS50005">
    <property type="entry name" value="TPR"/>
    <property type="match status" value="4"/>
</dbReference>